<feature type="domain" description="HTH tetR-type" evidence="5">
    <location>
        <begin position="7"/>
        <end position="67"/>
    </location>
</feature>
<dbReference type="PANTHER" id="PTHR30055">
    <property type="entry name" value="HTH-TYPE TRANSCRIPTIONAL REGULATOR RUTR"/>
    <property type="match status" value="1"/>
</dbReference>
<dbReference type="EMBL" id="JAAFYZ010000227">
    <property type="protein sequence ID" value="MBS2553040.1"/>
    <property type="molecule type" value="Genomic_DNA"/>
</dbReference>
<protein>
    <submittedName>
        <fullName evidence="6">TetR/AcrR family transcriptional regulator</fullName>
    </submittedName>
</protein>
<evidence type="ECO:0000259" key="5">
    <source>
        <dbReference type="PROSITE" id="PS50977"/>
    </source>
</evidence>
<feature type="DNA-binding region" description="H-T-H motif" evidence="4">
    <location>
        <begin position="30"/>
        <end position="49"/>
    </location>
</feature>
<evidence type="ECO:0000313" key="7">
    <source>
        <dbReference type="Proteomes" id="UP000730482"/>
    </source>
</evidence>
<comment type="caution">
    <text evidence="6">The sequence shown here is derived from an EMBL/GenBank/DDBJ whole genome shotgun (WGS) entry which is preliminary data.</text>
</comment>
<evidence type="ECO:0000313" key="6">
    <source>
        <dbReference type="EMBL" id="MBS2553040.1"/>
    </source>
</evidence>
<dbReference type="InterPro" id="IPR009057">
    <property type="entry name" value="Homeodomain-like_sf"/>
</dbReference>
<dbReference type="InterPro" id="IPR050109">
    <property type="entry name" value="HTH-type_TetR-like_transc_reg"/>
</dbReference>
<proteinExistence type="predicted"/>
<reference evidence="6 7" key="1">
    <citation type="submission" date="2020-02" db="EMBL/GenBank/DDBJ databases">
        <title>Acidophilic actinobacteria isolated from forest soil.</title>
        <authorList>
            <person name="Golinska P."/>
        </authorList>
    </citation>
    <scope>NUCLEOTIDE SEQUENCE [LARGE SCALE GENOMIC DNA]</scope>
    <source>
        <strain evidence="6 7">NL8</strain>
    </source>
</reference>
<evidence type="ECO:0000256" key="2">
    <source>
        <dbReference type="ARBA" id="ARBA00023125"/>
    </source>
</evidence>
<dbReference type="PANTHER" id="PTHR30055:SF174">
    <property type="entry name" value="TRANSCRIPTIONAL REGULATORY PROTEIN (PROBABLY TETR-FAMILY)-RELATED"/>
    <property type="match status" value="1"/>
</dbReference>
<accession>A0ABS5L3W7</accession>
<gene>
    <name evidence="6" type="ORF">KGQ19_39930</name>
</gene>
<dbReference type="Proteomes" id="UP000730482">
    <property type="component" value="Unassembled WGS sequence"/>
</dbReference>
<dbReference type="InterPro" id="IPR054129">
    <property type="entry name" value="DesT_TetR_C"/>
</dbReference>
<keyword evidence="1" id="KW-0805">Transcription regulation</keyword>
<dbReference type="SUPFAM" id="SSF46689">
    <property type="entry name" value="Homeodomain-like"/>
    <property type="match status" value="1"/>
</dbReference>
<keyword evidence="3" id="KW-0804">Transcription</keyword>
<dbReference type="Gene3D" id="1.10.357.10">
    <property type="entry name" value="Tetracycline Repressor, domain 2"/>
    <property type="match status" value="1"/>
</dbReference>
<dbReference type="InterPro" id="IPR001647">
    <property type="entry name" value="HTH_TetR"/>
</dbReference>
<keyword evidence="7" id="KW-1185">Reference proteome</keyword>
<dbReference type="PROSITE" id="PS50977">
    <property type="entry name" value="HTH_TETR_2"/>
    <property type="match status" value="1"/>
</dbReference>
<evidence type="ECO:0000256" key="1">
    <source>
        <dbReference type="ARBA" id="ARBA00023015"/>
    </source>
</evidence>
<dbReference type="Pfam" id="PF00440">
    <property type="entry name" value="TetR_N"/>
    <property type="match status" value="1"/>
</dbReference>
<dbReference type="Pfam" id="PF21943">
    <property type="entry name" value="TetR_C_46"/>
    <property type="match status" value="1"/>
</dbReference>
<evidence type="ECO:0000256" key="3">
    <source>
        <dbReference type="ARBA" id="ARBA00023163"/>
    </source>
</evidence>
<sequence length="183" mass="20659">MPRLAAADRRRQLIGIGLAKLIDQPIHELSLDEVAAEAGISRGLLFHYFPTKRDYYIAVVQAAARRLLRQTEPDPDAAPAEQLTQSLDAYVSFVERRREPYLALFRGAAGGADYVIEIYETTRAVFVDRARRALDRAPDPRTELVLHGWFGFVEDVVLAWTAAPTLTRAELLVLLRESLERMI</sequence>
<dbReference type="RefSeq" id="WP_212019203.1">
    <property type="nucleotide sequence ID" value="NZ_JAAFYZ010000227.1"/>
</dbReference>
<name>A0ABS5L3W7_9ACTN</name>
<keyword evidence="2 4" id="KW-0238">DNA-binding</keyword>
<organism evidence="6 7">
    <name type="scientific">Catenulispora pinistramenti</name>
    <dbReference type="NCBI Taxonomy" id="2705254"/>
    <lineage>
        <taxon>Bacteria</taxon>
        <taxon>Bacillati</taxon>
        <taxon>Actinomycetota</taxon>
        <taxon>Actinomycetes</taxon>
        <taxon>Catenulisporales</taxon>
        <taxon>Catenulisporaceae</taxon>
        <taxon>Catenulispora</taxon>
    </lineage>
</organism>
<evidence type="ECO:0000256" key="4">
    <source>
        <dbReference type="PROSITE-ProRule" id="PRU00335"/>
    </source>
</evidence>